<reference evidence="1 2" key="1">
    <citation type="submission" date="2020-08" db="EMBL/GenBank/DDBJ databases">
        <title>Sequencing the genomes of 1000 actinobacteria strains.</title>
        <authorList>
            <person name="Klenk H.-P."/>
        </authorList>
    </citation>
    <scope>NUCLEOTIDE SEQUENCE [LARGE SCALE GENOMIC DNA]</scope>
    <source>
        <strain evidence="1 2">DSM 44593</strain>
    </source>
</reference>
<dbReference type="RefSeq" id="WP_184635262.1">
    <property type="nucleotide sequence ID" value="NZ_BAABKT010000013.1"/>
</dbReference>
<dbReference type="EMBL" id="JACHLY010000001">
    <property type="protein sequence ID" value="MBB5998774.1"/>
    <property type="molecule type" value="Genomic_DNA"/>
</dbReference>
<accession>A0A841E8G6</accession>
<gene>
    <name evidence="1" type="ORF">HNR25_002525</name>
</gene>
<organism evidence="1 2">
    <name type="scientific">Streptomonospora salina</name>
    <dbReference type="NCBI Taxonomy" id="104205"/>
    <lineage>
        <taxon>Bacteria</taxon>
        <taxon>Bacillati</taxon>
        <taxon>Actinomycetota</taxon>
        <taxon>Actinomycetes</taxon>
        <taxon>Streptosporangiales</taxon>
        <taxon>Nocardiopsidaceae</taxon>
        <taxon>Streptomonospora</taxon>
    </lineage>
</organism>
<proteinExistence type="predicted"/>
<protein>
    <submittedName>
        <fullName evidence="1">Uncharacterized protein</fullName>
    </submittedName>
</protein>
<sequence length="170" mass="17932">MIVWTMDGPTVCVEAVITGSTSQGWTGRLFGVEPPEAFGNDVQAVRTALAAQVWAMVQDGVVSVPSATVDSVRIFATTVYEYSRTGEHSGAAVSVPCVADRFPKGWKAAAATPHEGLQLTAVGPTFGEARDALATQLLMALEVGVETVPSDWGGLSLMMRTRKTYQATAL</sequence>
<dbReference type="Proteomes" id="UP000578077">
    <property type="component" value="Unassembled WGS sequence"/>
</dbReference>
<evidence type="ECO:0000313" key="1">
    <source>
        <dbReference type="EMBL" id="MBB5998774.1"/>
    </source>
</evidence>
<dbReference type="AlphaFoldDB" id="A0A841E8G6"/>
<evidence type="ECO:0000313" key="2">
    <source>
        <dbReference type="Proteomes" id="UP000578077"/>
    </source>
</evidence>
<name>A0A841E8G6_9ACTN</name>
<comment type="caution">
    <text evidence="1">The sequence shown here is derived from an EMBL/GenBank/DDBJ whole genome shotgun (WGS) entry which is preliminary data.</text>
</comment>
<keyword evidence="2" id="KW-1185">Reference proteome</keyword>